<feature type="domain" description="Phostensin/Taperin PP1-binding" evidence="2">
    <location>
        <begin position="18"/>
        <end position="123"/>
    </location>
</feature>
<organism evidence="3 4">
    <name type="scientific">Synaphobranchus kaupii</name>
    <name type="common">Kaup's arrowtooth eel</name>
    <dbReference type="NCBI Taxonomy" id="118154"/>
    <lineage>
        <taxon>Eukaryota</taxon>
        <taxon>Metazoa</taxon>
        <taxon>Chordata</taxon>
        <taxon>Craniata</taxon>
        <taxon>Vertebrata</taxon>
        <taxon>Euteleostomi</taxon>
        <taxon>Actinopterygii</taxon>
        <taxon>Neopterygii</taxon>
        <taxon>Teleostei</taxon>
        <taxon>Anguilliformes</taxon>
        <taxon>Synaphobranchidae</taxon>
        <taxon>Synaphobranchus</taxon>
    </lineage>
</organism>
<dbReference type="GO" id="GO:0019902">
    <property type="term" value="F:phosphatase binding"/>
    <property type="evidence" value="ECO:0007669"/>
    <property type="project" value="InterPro"/>
</dbReference>
<evidence type="ECO:0000259" key="2">
    <source>
        <dbReference type="Pfam" id="PF13914"/>
    </source>
</evidence>
<gene>
    <name evidence="3" type="ORF">SKAU_G00220950</name>
</gene>
<accession>A0A9Q1IW13</accession>
<reference evidence="3" key="1">
    <citation type="journal article" date="2023" name="Science">
        <title>Genome structures resolve the early diversification of teleost fishes.</title>
        <authorList>
            <person name="Parey E."/>
            <person name="Louis A."/>
            <person name="Montfort J."/>
            <person name="Bouchez O."/>
            <person name="Roques C."/>
            <person name="Iampietro C."/>
            <person name="Lluch J."/>
            <person name="Castinel A."/>
            <person name="Donnadieu C."/>
            <person name="Desvignes T."/>
            <person name="Floi Bucao C."/>
            <person name="Jouanno E."/>
            <person name="Wen M."/>
            <person name="Mejri S."/>
            <person name="Dirks R."/>
            <person name="Jansen H."/>
            <person name="Henkel C."/>
            <person name="Chen W.J."/>
            <person name="Zahm M."/>
            <person name="Cabau C."/>
            <person name="Klopp C."/>
            <person name="Thompson A.W."/>
            <person name="Robinson-Rechavi M."/>
            <person name="Braasch I."/>
            <person name="Lecointre G."/>
            <person name="Bobe J."/>
            <person name="Postlethwait J.H."/>
            <person name="Berthelot C."/>
            <person name="Roest Crollius H."/>
            <person name="Guiguen Y."/>
        </authorList>
    </citation>
    <scope>NUCLEOTIDE SEQUENCE</scope>
    <source>
        <strain evidence="3">WJC10195</strain>
    </source>
</reference>
<comment type="caution">
    <text evidence="3">The sequence shown here is derived from an EMBL/GenBank/DDBJ whole genome shotgun (WGS) entry which is preliminary data.</text>
</comment>
<evidence type="ECO:0000313" key="4">
    <source>
        <dbReference type="Proteomes" id="UP001152622"/>
    </source>
</evidence>
<dbReference type="PANTHER" id="PTHR21685:SF0">
    <property type="entry name" value="PHOSTENSIN"/>
    <property type="match status" value="1"/>
</dbReference>
<dbReference type="Proteomes" id="UP001152622">
    <property type="component" value="Chromosome 7"/>
</dbReference>
<evidence type="ECO:0000313" key="3">
    <source>
        <dbReference type="EMBL" id="KAJ8354528.1"/>
    </source>
</evidence>
<keyword evidence="4" id="KW-1185">Reference proteome</keyword>
<protein>
    <recommendedName>
        <fullName evidence="2">Phostensin/Taperin PP1-binding domain-containing protein</fullName>
    </recommendedName>
</protein>
<evidence type="ECO:0000256" key="1">
    <source>
        <dbReference type="SAM" id="MobiDB-lite"/>
    </source>
</evidence>
<dbReference type="PANTHER" id="PTHR21685">
    <property type="entry name" value="TON-B BOX DOMAIN"/>
    <property type="match status" value="1"/>
</dbReference>
<dbReference type="InterPro" id="IPR026671">
    <property type="entry name" value="PPP1R18/Tprn"/>
</dbReference>
<dbReference type="OrthoDB" id="9945184at2759"/>
<dbReference type="EMBL" id="JAINUF010000007">
    <property type="protein sequence ID" value="KAJ8354528.1"/>
    <property type="molecule type" value="Genomic_DNA"/>
</dbReference>
<dbReference type="InterPro" id="IPR025907">
    <property type="entry name" value="Phostensin/Taperin_PP1-bd_dom"/>
</dbReference>
<feature type="region of interest" description="Disordered" evidence="1">
    <location>
        <begin position="125"/>
        <end position="150"/>
    </location>
</feature>
<sequence>MSRIYNLKAVGSRTLASSAAVQSKRGTTITINPRKSGTGAASLTSPGLKGLCPSAPSPTPHVAKEKIIKRYATVEEIEVIGGYQILERSCLAKDSGTQKTVKVCFDEVQLEQVFEYPSEYSVLASFPSPPLSGSETREGKEEEEDEDYEQKVLVRSSRTVIAGVGRTLRVDESCHQ</sequence>
<name>A0A9Q1IW13_SYNKA</name>
<proteinExistence type="predicted"/>
<dbReference type="Pfam" id="PF13914">
    <property type="entry name" value="Phostensin"/>
    <property type="match status" value="1"/>
</dbReference>
<dbReference type="AlphaFoldDB" id="A0A9Q1IW13"/>